<keyword evidence="5 7" id="KW-0472">Membrane</keyword>
<dbReference type="Pfam" id="PF00560">
    <property type="entry name" value="LRR_1"/>
    <property type="match status" value="2"/>
</dbReference>
<keyword evidence="2" id="KW-0433">Leucine-rich repeat</keyword>
<keyword evidence="9" id="KW-1185">Reference proteome</keyword>
<evidence type="ECO:0000256" key="2">
    <source>
        <dbReference type="ARBA" id="ARBA00022614"/>
    </source>
</evidence>
<dbReference type="InterPro" id="IPR032675">
    <property type="entry name" value="LRR_dom_sf"/>
</dbReference>
<keyword evidence="7" id="KW-1133">Transmembrane helix</keyword>
<accession>A0A8K0MM17</accession>
<gene>
    <name evidence="8" type="ORF">FNV43_RR06506</name>
</gene>
<proteinExistence type="predicted"/>
<evidence type="ECO:0000256" key="4">
    <source>
        <dbReference type="ARBA" id="ARBA00022737"/>
    </source>
</evidence>
<dbReference type="PANTHER" id="PTHR48006:SF81">
    <property type="entry name" value="PROTEIN KINASE DOMAIN-CONTAINING PROTEIN"/>
    <property type="match status" value="1"/>
</dbReference>
<comment type="caution">
    <text evidence="8">The sequence shown here is derived from an EMBL/GenBank/DDBJ whole genome shotgun (WGS) entry which is preliminary data.</text>
</comment>
<dbReference type="Proteomes" id="UP000796880">
    <property type="component" value="Unassembled WGS sequence"/>
</dbReference>
<evidence type="ECO:0000256" key="1">
    <source>
        <dbReference type="ARBA" id="ARBA00004479"/>
    </source>
</evidence>
<dbReference type="SUPFAM" id="SSF52058">
    <property type="entry name" value="L domain-like"/>
    <property type="match status" value="1"/>
</dbReference>
<dbReference type="GO" id="GO:0016020">
    <property type="term" value="C:membrane"/>
    <property type="evidence" value="ECO:0007669"/>
    <property type="project" value="UniProtKB-SubCell"/>
</dbReference>
<dbReference type="AlphaFoldDB" id="A0A8K0MM17"/>
<sequence>MGTVNPNNTPETILNLVMLTVLLLCLAIKIEAQTAARTVPRYEIEALKEIAAELGKKDCNFGKDPCRWNNETSPDAKDSVYNNTVNCNCNFTGGVCHVQNIYLEGQDLSGVLPPSLAKLPYIKQVDFTRNYLSGTIPDQWVSTKLENFSLNANNLTGELPKELANLTQLEIFKINSNNFTGKIPDFIKNWKSLKRLEIQASGFEGPVPSTTIFMLKNLNELIVSDLNNGDGSKFPPLKDMDLHRLSNKYSETGKTVLDEQPAQRECSNWNIEKIA</sequence>
<dbReference type="FunFam" id="3.80.10.10:FF:000041">
    <property type="entry name" value="LRR receptor-like serine/threonine-protein kinase ERECTA"/>
    <property type="match status" value="1"/>
</dbReference>
<evidence type="ECO:0000313" key="8">
    <source>
        <dbReference type="EMBL" id="KAF3450425.1"/>
    </source>
</evidence>
<dbReference type="InterPro" id="IPR001611">
    <property type="entry name" value="Leu-rich_rpt"/>
</dbReference>
<keyword evidence="4" id="KW-0677">Repeat</keyword>
<dbReference type="PANTHER" id="PTHR48006">
    <property type="entry name" value="LEUCINE-RICH REPEAT-CONTAINING PROTEIN DDB_G0281931-RELATED"/>
    <property type="match status" value="1"/>
</dbReference>
<dbReference type="Gene3D" id="3.80.10.10">
    <property type="entry name" value="Ribonuclease Inhibitor"/>
    <property type="match status" value="1"/>
</dbReference>
<organism evidence="8 9">
    <name type="scientific">Rhamnella rubrinervis</name>
    <dbReference type="NCBI Taxonomy" id="2594499"/>
    <lineage>
        <taxon>Eukaryota</taxon>
        <taxon>Viridiplantae</taxon>
        <taxon>Streptophyta</taxon>
        <taxon>Embryophyta</taxon>
        <taxon>Tracheophyta</taxon>
        <taxon>Spermatophyta</taxon>
        <taxon>Magnoliopsida</taxon>
        <taxon>eudicotyledons</taxon>
        <taxon>Gunneridae</taxon>
        <taxon>Pentapetalae</taxon>
        <taxon>rosids</taxon>
        <taxon>fabids</taxon>
        <taxon>Rosales</taxon>
        <taxon>Rhamnaceae</taxon>
        <taxon>rhamnoid group</taxon>
        <taxon>Rhamneae</taxon>
        <taxon>Rhamnella</taxon>
    </lineage>
</organism>
<dbReference type="EMBL" id="VOIH02000003">
    <property type="protein sequence ID" value="KAF3450425.1"/>
    <property type="molecule type" value="Genomic_DNA"/>
</dbReference>
<evidence type="ECO:0000256" key="7">
    <source>
        <dbReference type="SAM" id="Phobius"/>
    </source>
</evidence>
<feature type="transmembrane region" description="Helical" evidence="7">
    <location>
        <begin position="12"/>
        <end position="32"/>
    </location>
</feature>
<evidence type="ECO:0000256" key="6">
    <source>
        <dbReference type="ARBA" id="ARBA00023180"/>
    </source>
</evidence>
<keyword evidence="6" id="KW-0325">Glycoprotein</keyword>
<evidence type="ECO:0000313" key="9">
    <source>
        <dbReference type="Proteomes" id="UP000796880"/>
    </source>
</evidence>
<evidence type="ECO:0000256" key="5">
    <source>
        <dbReference type="ARBA" id="ARBA00023136"/>
    </source>
</evidence>
<name>A0A8K0MM17_9ROSA</name>
<dbReference type="InterPro" id="IPR051824">
    <property type="entry name" value="LRR_Rcpt-Like_S/T_Kinase"/>
</dbReference>
<keyword evidence="3" id="KW-0732">Signal</keyword>
<evidence type="ECO:0000256" key="3">
    <source>
        <dbReference type="ARBA" id="ARBA00022729"/>
    </source>
</evidence>
<protein>
    <submittedName>
        <fullName evidence="8">Uncharacterized protein</fullName>
    </submittedName>
</protein>
<reference evidence="8" key="1">
    <citation type="submission" date="2020-03" db="EMBL/GenBank/DDBJ databases">
        <title>A high-quality chromosome-level genome assembly of a woody plant with both climbing and erect habits, Rhamnella rubrinervis.</title>
        <authorList>
            <person name="Lu Z."/>
            <person name="Yang Y."/>
            <person name="Zhu X."/>
            <person name="Sun Y."/>
        </authorList>
    </citation>
    <scope>NUCLEOTIDE SEQUENCE</scope>
    <source>
        <strain evidence="8">BYM</strain>
        <tissue evidence="8">Leaf</tissue>
    </source>
</reference>
<keyword evidence="7" id="KW-0812">Transmembrane</keyword>
<comment type="subcellular location">
    <subcellularLocation>
        <location evidence="1">Membrane</location>
        <topology evidence="1">Single-pass type I membrane protein</topology>
    </subcellularLocation>
</comment>
<dbReference type="OrthoDB" id="1909482at2759"/>